<name>A0ABW0VGE8_9ACTN</name>
<feature type="transmembrane region" description="Helical" evidence="1">
    <location>
        <begin position="127"/>
        <end position="147"/>
    </location>
</feature>
<dbReference type="EMBL" id="JBHSOC010000056">
    <property type="protein sequence ID" value="MFC5644892.1"/>
    <property type="molecule type" value="Genomic_DNA"/>
</dbReference>
<keyword evidence="1" id="KW-0812">Transmembrane</keyword>
<keyword evidence="3" id="KW-1185">Reference proteome</keyword>
<sequence>MADGTTNRPELVISGRGATTRFDGSRLRIVRGRTTWTVPVQAVRSAAATPDGGVRVELTGPLSGAVHGLGEAFELAAANERAARAFLERLTAALAGVRPAEDGHALVRVEREQALPPAEANPLAQRAVVIGFLLLAYGTLLYLLAKVSPLDPATAQNDMVSGGPLALGGGIVLWRAGRRLRSMWLLRRRGIGVVGEVTGYVKIWTKGGHLWEFSKMSFTTTDGRRMKDVHSVVTVWGLSDAAVTGRPVELSYDPERPTRASRDLTPGFVVRTLVLAAAGALPLWESARFLVPNLP</sequence>
<evidence type="ECO:0000256" key="1">
    <source>
        <dbReference type="SAM" id="Phobius"/>
    </source>
</evidence>
<evidence type="ECO:0008006" key="4">
    <source>
        <dbReference type="Google" id="ProtNLM"/>
    </source>
</evidence>
<proteinExistence type="predicted"/>
<keyword evidence="1" id="KW-1133">Transmembrane helix</keyword>
<evidence type="ECO:0000313" key="2">
    <source>
        <dbReference type="EMBL" id="MFC5644892.1"/>
    </source>
</evidence>
<dbReference type="Proteomes" id="UP001596066">
    <property type="component" value="Unassembled WGS sequence"/>
</dbReference>
<comment type="caution">
    <text evidence="2">The sequence shown here is derived from an EMBL/GenBank/DDBJ whole genome shotgun (WGS) entry which is preliminary data.</text>
</comment>
<protein>
    <recommendedName>
        <fullName evidence="4">DUF3592 domain-containing protein</fullName>
    </recommendedName>
</protein>
<gene>
    <name evidence="2" type="ORF">ACFPZF_26495</name>
</gene>
<reference evidence="3" key="1">
    <citation type="journal article" date="2019" name="Int. J. Syst. Evol. Microbiol.">
        <title>The Global Catalogue of Microorganisms (GCM) 10K type strain sequencing project: providing services to taxonomists for standard genome sequencing and annotation.</title>
        <authorList>
            <consortium name="The Broad Institute Genomics Platform"/>
            <consortium name="The Broad Institute Genome Sequencing Center for Infectious Disease"/>
            <person name="Wu L."/>
            <person name="Ma J."/>
        </authorList>
    </citation>
    <scope>NUCLEOTIDE SEQUENCE [LARGE SCALE GENOMIC DNA]</scope>
    <source>
        <strain evidence="3">CGMCC 4.1622</strain>
    </source>
</reference>
<dbReference type="RefSeq" id="WP_346141160.1">
    <property type="nucleotide sequence ID" value="NZ_BAAAUA010000003.1"/>
</dbReference>
<feature type="transmembrane region" description="Helical" evidence="1">
    <location>
        <begin position="159"/>
        <end position="177"/>
    </location>
</feature>
<accession>A0ABW0VGE8</accession>
<keyword evidence="1" id="KW-0472">Membrane</keyword>
<evidence type="ECO:0000313" key="3">
    <source>
        <dbReference type="Proteomes" id="UP001596066"/>
    </source>
</evidence>
<organism evidence="2 3">
    <name type="scientific">Kitasatospora cinereorecta</name>
    <dbReference type="NCBI Taxonomy" id="285560"/>
    <lineage>
        <taxon>Bacteria</taxon>
        <taxon>Bacillati</taxon>
        <taxon>Actinomycetota</taxon>
        <taxon>Actinomycetes</taxon>
        <taxon>Kitasatosporales</taxon>
        <taxon>Streptomycetaceae</taxon>
        <taxon>Kitasatospora</taxon>
    </lineage>
</organism>